<dbReference type="PANTHER" id="PTHR30572">
    <property type="entry name" value="MEMBRANE COMPONENT OF TRANSPORTER-RELATED"/>
    <property type="match status" value="1"/>
</dbReference>
<evidence type="ECO:0000256" key="4">
    <source>
        <dbReference type="ARBA" id="ARBA00022989"/>
    </source>
</evidence>
<dbReference type="InterPro" id="IPR003838">
    <property type="entry name" value="ABC3_permease_C"/>
</dbReference>
<dbReference type="RefSeq" id="WP_202343772.1">
    <property type="nucleotide sequence ID" value="NZ_BAAAPI010000002.1"/>
</dbReference>
<keyword evidence="5 8" id="KW-0472">Membrane</keyword>
<evidence type="ECO:0000256" key="6">
    <source>
        <dbReference type="ARBA" id="ARBA00038076"/>
    </source>
</evidence>
<dbReference type="PANTHER" id="PTHR30572:SF4">
    <property type="entry name" value="ABC TRANSPORTER PERMEASE YTRF"/>
    <property type="match status" value="1"/>
</dbReference>
<comment type="caution">
    <text evidence="11">The sequence shown here is derived from an EMBL/GenBank/DDBJ whole genome shotgun (WGS) entry which is preliminary data.</text>
</comment>
<evidence type="ECO:0000256" key="2">
    <source>
        <dbReference type="ARBA" id="ARBA00022475"/>
    </source>
</evidence>
<feature type="transmembrane region" description="Helical" evidence="8">
    <location>
        <begin position="336"/>
        <end position="366"/>
    </location>
</feature>
<evidence type="ECO:0000256" key="7">
    <source>
        <dbReference type="SAM" id="MobiDB-lite"/>
    </source>
</evidence>
<feature type="domain" description="MacB-like periplasmic core" evidence="10">
    <location>
        <begin position="45"/>
        <end position="243"/>
    </location>
</feature>
<dbReference type="Pfam" id="PF02687">
    <property type="entry name" value="FtsX"/>
    <property type="match status" value="1"/>
</dbReference>
<evidence type="ECO:0000259" key="9">
    <source>
        <dbReference type="Pfam" id="PF02687"/>
    </source>
</evidence>
<evidence type="ECO:0000313" key="12">
    <source>
        <dbReference type="Proteomes" id="UP001645859"/>
    </source>
</evidence>
<protein>
    <submittedName>
        <fullName evidence="11">ABC transporter permease</fullName>
    </submittedName>
</protein>
<feature type="transmembrane region" description="Helical" evidence="8">
    <location>
        <begin position="44"/>
        <end position="66"/>
    </location>
</feature>
<keyword evidence="3 8" id="KW-0812">Transmembrane</keyword>
<evidence type="ECO:0000256" key="5">
    <source>
        <dbReference type="ARBA" id="ARBA00023136"/>
    </source>
</evidence>
<evidence type="ECO:0000256" key="1">
    <source>
        <dbReference type="ARBA" id="ARBA00004651"/>
    </source>
</evidence>
<feature type="domain" description="ABC3 transporter permease C-terminal" evidence="9">
    <location>
        <begin position="295"/>
        <end position="406"/>
    </location>
</feature>
<proteinExistence type="inferred from homology"/>
<feature type="region of interest" description="Disordered" evidence="7">
    <location>
        <begin position="1"/>
        <end position="20"/>
    </location>
</feature>
<dbReference type="Pfam" id="PF12704">
    <property type="entry name" value="MacB_PCD"/>
    <property type="match status" value="1"/>
</dbReference>
<keyword evidence="2" id="KW-1003">Cell membrane</keyword>
<comment type="subcellular location">
    <subcellularLocation>
        <location evidence="1">Cell membrane</location>
        <topology evidence="1">Multi-pass membrane protein</topology>
    </subcellularLocation>
</comment>
<evidence type="ECO:0000313" key="11">
    <source>
        <dbReference type="EMBL" id="MBL3678500.1"/>
    </source>
</evidence>
<organism evidence="11 12">
    <name type="scientific">Leucobacter chromiireducens subsp. solipictus</name>
    <dbReference type="NCBI Taxonomy" id="398235"/>
    <lineage>
        <taxon>Bacteria</taxon>
        <taxon>Bacillati</taxon>
        <taxon>Actinomycetota</taxon>
        <taxon>Actinomycetes</taxon>
        <taxon>Micrococcales</taxon>
        <taxon>Microbacteriaceae</taxon>
        <taxon>Leucobacter</taxon>
    </lineage>
</organism>
<evidence type="ECO:0000256" key="8">
    <source>
        <dbReference type="SAM" id="Phobius"/>
    </source>
</evidence>
<feature type="compositionally biased region" description="Low complexity" evidence="7">
    <location>
        <begin position="1"/>
        <end position="11"/>
    </location>
</feature>
<feature type="transmembrane region" description="Helical" evidence="8">
    <location>
        <begin position="378"/>
        <end position="399"/>
    </location>
</feature>
<evidence type="ECO:0000259" key="10">
    <source>
        <dbReference type="Pfam" id="PF12704"/>
    </source>
</evidence>
<sequence length="412" mass="41712">MTPRNRAAARTAPRDARTIGRSQLRPGDLLGLGTVGLRAKPLRAALSALGIAIGVAAMVAVLGISASSQAKLDAKLAELGTNLLTAAPAEGASGRGPVPLPQNAAERVARLPGVLAATAVGTLPDVAVYRNQFVDPQRTGGITVRAVDTELLTVIGGALVAGSWLDETRAAFPTVVLGYDTASLLGVTEPGTDVWLGDASARVIGIMEPAPLAPSLDASALIGARVAQDQFGWDGHPSQVLQRVAEDRVREIRSVAPAAIRPDAPQDVAMSRPSDALAAQAAVDEVFTSMLLGLGSISLLVGAIGVANTMVISVIERRREIGLRRALGATRGHVQLQFLTEALVLSALGGVTGAALGAGVTMVVALGNAWVPVVPAPVIAVAALATLAVGALAGLYPAVRAARTPPTAALSG</sequence>
<dbReference type="EMBL" id="QYAC01000002">
    <property type="protein sequence ID" value="MBL3678500.1"/>
    <property type="molecule type" value="Genomic_DNA"/>
</dbReference>
<comment type="similarity">
    <text evidence="6">Belongs to the ABC-4 integral membrane protein family.</text>
</comment>
<reference evidence="11 12" key="1">
    <citation type="submission" date="2018-09" db="EMBL/GenBank/DDBJ databases">
        <title>Comparative genomics of Leucobacter spp.</title>
        <authorList>
            <person name="Reis A.C."/>
            <person name="Kolvenbach B.A."/>
            <person name="Corvini P.F.X."/>
            <person name="Nunes O.C."/>
        </authorList>
    </citation>
    <scope>NUCLEOTIDE SEQUENCE [LARGE SCALE GENOMIC DNA]</scope>
    <source>
        <strain evidence="11 12">TAN 31504</strain>
    </source>
</reference>
<keyword evidence="12" id="KW-1185">Reference proteome</keyword>
<evidence type="ECO:0000256" key="3">
    <source>
        <dbReference type="ARBA" id="ARBA00022692"/>
    </source>
</evidence>
<gene>
    <name evidence="11" type="ORF">D3230_04195</name>
</gene>
<accession>A0ABS1SDE8</accession>
<dbReference type="Proteomes" id="UP001645859">
    <property type="component" value="Unassembled WGS sequence"/>
</dbReference>
<dbReference type="InterPro" id="IPR025857">
    <property type="entry name" value="MacB_PCD"/>
</dbReference>
<feature type="transmembrane region" description="Helical" evidence="8">
    <location>
        <begin position="290"/>
        <end position="315"/>
    </location>
</feature>
<keyword evidence="4 8" id="KW-1133">Transmembrane helix</keyword>
<name>A0ABS1SDE8_9MICO</name>
<dbReference type="InterPro" id="IPR050250">
    <property type="entry name" value="Macrolide_Exporter_MacB"/>
</dbReference>